<evidence type="ECO:0000259" key="11">
    <source>
        <dbReference type="PROSITE" id="PS50893"/>
    </source>
</evidence>
<evidence type="ECO:0000256" key="8">
    <source>
        <dbReference type="ARBA" id="ARBA00022989"/>
    </source>
</evidence>
<organism evidence="13 14">
    <name type="scientific">Mesorhizobium plurifarium</name>
    <dbReference type="NCBI Taxonomy" id="69974"/>
    <lineage>
        <taxon>Bacteria</taxon>
        <taxon>Pseudomonadati</taxon>
        <taxon>Pseudomonadota</taxon>
        <taxon>Alphaproteobacteria</taxon>
        <taxon>Hyphomicrobiales</taxon>
        <taxon>Phyllobacteriaceae</taxon>
        <taxon>Mesorhizobium</taxon>
    </lineage>
</organism>
<dbReference type="InterPro" id="IPR017871">
    <property type="entry name" value="ABC_transporter-like_CS"/>
</dbReference>
<dbReference type="PANTHER" id="PTHR24221">
    <property type="entry name" value="ATP-BINDING CASSETTE SUB-FAMILY B"/>
    <property type="match status" value="1"/>
</dbReference>
<evidence type="ECO:0000256" key="2">
    <source>
        <dbReference type="ARBA" id="ARBA00005417"/>
    </source>
</evidence>
<dbReference type="Gene3D" id="3.40.50.300">
    <property type="entry name" value="P-loop containing nucleotide triphosphate hydrolases"/>
    <property type="match status" value="1"/>
</dbReference>
<evidence type="ECO:0000256" key="5">
    <source>
        <dbReference type="ARBA" id="ARBA00022692"/>
    </source>
</evidence>
<dbReference type="FunFam" id="3.40.50.300:FF:001444">
    <property type="entry name" value="ABC transporter ATP-binding protein"/>
    <property type="match status" value="1"/>
</dbReference>
<dbReference type="SUPFAM" id="SSF90123">
    <property type="entry name" value="ABC transporter transmembrane region"/>
    <property type="match status" value="1"/>
</dbReference>
<dbReference type="InterPro" id="IPR027417">
    <property type="entry name" value="P-loop_NTPase"/>
</dbReference>
<evidence type="ECO:0000259" key="12">
    <source>
        <dbReference type="PROSITE" id="PS50929"/>
    </source>
</evidence>
<dbReference type="Pfam" id="PF00664">
    <property type="entry name" value="ABC_membrane"/>
    <property type="match status" value="1"/>
</dbReference>
<dbReference type="AlphaFoldDB" id="A0A090FID9"/>
<dbReference type="Pfam" id="PF00005">
    <property type="entry name" value="ABC_tran"/>
    <property type="match status" value="1"/>
</dbReference>
<feature type="transmembrane region" description="Helical" evidence="10">
    <location>
        <begin position="62"/>
        <end position="82"/>
    </location>
</feature>
<evidence type="ECO:0000313" key="14">
    <source>
        <dbReference type="Proteomes" id="UP000046373"/>
    </source>
</evidence>
<dbReference type="SUPFAM" id="SSF52540">
    <property type="entry name" value="P-loop containing nucleoside triphosphate hydrolases"/>
    <property type="match status" value="1"/>
</dbReference>
<keyword evidence="5 10" id="KW-0812">Transmembrane</keyword>
<dbReference type="GO" id="GO:0034040">
    <property type="term" value="F:ATPase-coupled lipid transmembrane transporter activity"/>
    <property type="evidence" value="ECO:0007669"/>
    <property type="project" value="TreeGrafter"/>
</dbReference>
<dbReference type="SMART" id="SM00382">
    <property type="entry name" value="AAA"/>
    <property type="match status" value="1"/>
</dbReference>
<comment type="similarity">
    <text evidence="2">Belongs to the ABC transporter superfamily.</text>
</comment>
<reference evidence="13 14" key="1">
    <citation type="submission" date="2014-08" db="EMBL/GenBank/DDBJ databases">
        <authorList>
            <person name="Moulin Lionel"/>
        </authorList>
    </citation>
    <scope>NUCLEOTIDE SEQUENCE [LARGE SCALE GENOMIC DNA]</scope>
</reference>
<dbReference type="CDD" id="cd03246">
    <property type="entry name" value="ABCC_Protease_Secretion"/>
    <property type="match status" value="1"/>
</dbReference>
<dbReference type="CDD" id="cd18586">
    <property type="entry name" value="ABC_6TM_PrtD_like"/>
    <property type="match status" value="1"/>
</dbReference>
<comment type="subcellular location">
    <subcellularLocation>
        <location evidence="1">Cell membrane</location>
        <topology evidence="1">Multi-pass membrane protein</topology>
    </subcellularLocation>
</comment>
<keyword evidence="4" id="KW-1003">Cell membrane</keyword>
<protein>
    <submittedName>
        <fullName evidence="13">Type I secretion system ATP-binding protein PrsD</fullName>
    </submittedName>
</protein>
<feature type="transmembrane region" description="Helical" evidence="10">
    <location>
        <begin position="152"/>
        <end position="182"/>
    </location>
</feature>
<gene>
    <name evidence="13" type="primary">prsD</name>
    <name evidence="13" type="ORF">MPLDJ20_330024</name>
</gene>
<sequence length="584" mass="61684">MTVATQLNPSQPPRATLSAALASFKRAFSGVALMSGVVNVLALTGSFFMLQVYDRVIPGRSVPTLVGLAVFAAMLFTFQGVLELVRSRLLVRVGMALDQRMSGKVYAALMRLPLRAKLAGDGLQSLRDLDQVRSFLSSAGPTALFDLPWMPLYLGICFLFHFWIGITALGGAIVLFGLTLLAEARTREPAKKANSHAALRNTLAEATRRNVEVLQAMGFGSRIAERWSSINAEYLGTNAKASDLAGTLGTISKILRMMLQSGILAIGAWLVIHQEATGGIMIASSIMMGRALAPIELAIAHWKSFVSARQAWTRLTQLLSMLPEASTSVSLPAPAAGLAVEGISVTPPGERRVVVQDAGFALKKGAGLGIIGPSASGKSSLVRAIAGIWQPVRGAIRLDGATLDQWSPEELGKHIGYLPQDVQLFDGTIAENIARFEPQAPSDKILAAARAAGVHDLVVHLPEGYETRIGEAGSALSAGQRQRVALARALYGDPFLVILDEPNSNLDAEGEAALTEAIEGVRARGGIAVVVAHRPSALASLDLVLVMANGRVQAFGPKAEVLNKVTRPPAAPLKVVAGVEETAS</sequence>
<dbReference type="InterPro" id="IPR010128">
    <property type="entry name" value="ATPase_T1SS_PrtD-like"/>
</dbReference>
<feature type="domain" description="ABC transporter" evidence="11">
    <location>
        <begin position="338"/>
        <end position="574"/>
    </location>
</feature>
<evidence type="ECO:0000256" key="7">
    <source>
        <dbReference type="ARBA" id="ARBA00022840"/>
    </source>
</evidence>
<dbReference type="Proteomes" id="UP000046373">
    <property type="component" value="Unassembled WGS sequence"/>
</dbReference>
<keyword evidence="7 13" id="KW-0067">ATP-binding</keyword>
<dbReference type="InterPro" id="IPR039421">
    <property type="entry name" value="Type_1_exporter"/>
</dbReference>
<evidence type="ECO:0000256" key="4">
    <source>
        <dbReference type="ARBA" id="ARBA00022475"/>
    </source>
</evidence>
<dbReference type="EMBL" id="CCNB01000027">
    <property type="protein sequence ID" value="CDX41453.1"/>
    <property type="molecule type" value="Genomic_DNA"/>
</dbReference>
<evidence type="ECO:0000256" key="10">
    <source>
        <dbReference type="SAM" id="Phobius"/>
    </source>
</evidence>
<dbReference type="GO" id="GO:0140359">
    <property type="term" value="F:ABC-type transporter activity"/>
    <property type="evidence" value="ECO:0007669"/>
    <property type="project" value="InterPro"/>
</dbReference>
<dbReference type="FunFam" id="1.20.1560.10:FF:000109">
    <property type="entry name" value="Alkaline protease secretion ATP-binding protein aprD"/>
    <property type="match status" value="1"/>
</dbReference>
<dbReference type="PROSITE" id="PS00211">
    <property type="entry name" value="ABC_TRANSPORTER_1"/>
    <property type="match status" value="1"/>
</dbReference>
<keyword evidence="3" id="KW-0813">Transport</keyword>
<dbReference type="PROSITE" id="PS50893">
    <property type="entry name" value="ABC_TRANSPORTER_2"/>
    <property type="match status" value="1"/>
</dbReference>
<dbReference type="InterPro" id="IPR036640">
    <property type="entry name" value="ABC1_TM_sf"/>
</dbReference>
<dbReference type="PROSITE" id="PS50929">
    <property type="entry name" value="ABC_TM1F"/>
    <property type="match status" value="1"/>
</dbReference>
<dbReference type="InterPro" id="IPR011527">
    <property type="entry name" value="ABC1_TM_dom"/>
</dbReference>
<accession>A0A090FID9</accession>
<evidence type="ECO:0000256" key="3">
    <source>
        <dbReference type="ARBA" id="ARBA00022448"/>
    </source>
</evidence>
<keyword evidence="8 10" id="KW-1133">Transmembrane helix</keyword>
<dbReference type="InterPro" id="IPR003439">
    <property type="entry name" value="ABC_transporter-like_ATP-bd"/>
</dbReference>
<dbReference type="GO" id="GO:0030253">
    <property type="term" value="P:protein secretion by the type I secretion system"/>
    <property type="evidence" value="ECO:0007669"/>
    <property type="project" value="InterPro"/>
</dbReference>
<dbReference type="InterPro" id="IPR003593">
    <property type="entry name" value="AAA+_ATPase"/>
</dbReference>
<evidence type="ECO:0000313" key="13">
    <source>
        <dbReference type="EMBL" id="CDX41453.1"/>
    </source>
</evidence>
<evidence type="ECO:0000256" key="6">
    <source>
        <dbReference type="ARBA" id="ARBA00022741"/>
    </source>
</evidence>
<feature type="domain" description="ABC transmembrane type-1" evidence="12">
    <location>
        <begin position="30"/>
        <end position="307"/>
    </location>
</feature>
<keyword evidence="9 10" id="KW-0472">Membrane</keyword>
<dbReference type="InterPro" id="IPR047957">
    <property type="entry name" value="ABC_AprD-like_6TM"/>
</dbReference>
<dbReference type="GO" id="GO:0030256">
    <property type="term" value="C:type I protein secretion system complex"/>
    <property type="evidence" value="ECO:0007669"/>
    <property type="project" value="InterPro"/>
</dbReference>
<name>A0A090FID9_MESPL</name>
<proteinExistence type="inferred from homology"/>
<dbReference type="GO" id="GO:0005886">
    <property type="term" value="C:plasma membrane"/>
    <property type="evidence" value="ECO:0007669"/>
    <property type="project" value="UniProtKB-SubCell"/>
</dbReference>
<feature type="transmembrane region" description="Helical" evidence="10">
    <location>
        <begin position="254"/>
        <end position="272"/>
    </location>
</feature>
<evidence type="ECO:0000256" key="1">
    <source>
        <dbReference type="ARBA" id="ARBA00004651"/>
    </source>
</evidence>
<dbReference type="PANTHER" id="PTHR24221:SF248">
    <property type="entry name" value="ABC TRANSPORTER TRANSMEMBRANE REGION"/>
    <property type="match status" value="1"/>
</dbReference>
<keyword evidence="6" id="KW-0547">Nucleotide-binding</keyword>
<dbReference type="GO" id="GO:0005524">
    <property type="term" value="F:ATP binding"/>
    <property type="evidence" value="ECO:0007669"/>
    <property type="project" value="UniProtKB-KW"/>
</dbReference>
<feature type="transmembrane region" description="Helical" evidence="10">
    <location>
        <begin position="27"/>
        <end position="50"/>
    </location>
</feature>
<evidence type="ECO:0000256" key="9">
    <source>
        <dbReference type="ARBA" id="ARBA00023136"/>
    </source>
</evidence>
<dbReference type="NCBIfam" id="TIGR01842">
    <property type="entry name" value="type_I_sec_PrtD"/>
    <property type="match status" value="1"/>
</dbReference>
<dbReference type="Gene3D" id="1.20.1560.10">
    <property type="entry name" value="ABC transporter type 1, transmembrane domain"/>
    <property type="match status" value="1"/>
</dbReference>
<dbReference type="GO" id="GO:0016887">
    <property type="term" value="F:ATP hydrolysis activity"/>
    <property type="evidence" value="ECO:0007669"/>
    <property type="project" value="InterPro"/>
</dbReference>